<dbReference type="EMBL" id="VIWP01000002">
    <property type="protein sequence ID" value="TWF57335.1"/>
    <property type="molecule type" value="Genomic_DNA"/>
</dbReference>
<comment type="caution">
    <text evidence="1">The sequence shown here is derived from an EMBL/GenBank/DDBJ whole genome shotgun (WGS) entry which is preliminary data.</text>
</comment>
<accession>A0A561R405</accession>
<evidence type="ECO:0000313" key="2">
    <source>
        <dbReference type="Proteomes" id="UP000320653"/>
    </source>
</evidence>
<reference evidence="1 2" key="1">
    <citation type="submission" date="2019-06" db="EMBL/GenBank/DDBJ databases">
        <title>Sorghum-associated microbial communities from plants grown in Nebraska, USA.</title>
        <authorList>
            <person name="Schachtman D."/>
        </authorList>
    </citation>
    <scope>NUCLEOTIDE SEQUENCE [LARGE SCALE GENOMIC DNA]</scope>
    <source>
        <strain evidence="1 2">1225</strain>
    </source>
</reference>
<sequence>MKTDARWYILAAATGLRVMNKHITIEMSDETYDLLSARAADAGVELEIYLVDTLRQRLEDPDFIKSVDERIEARAKT</sequence>
<proteinExistence type="predicted"/>
<organism evidence="1 2">
    <name type="scientific">Neorhizobium alkalisoli</name>
    <dbReference type="NCBI Taxonomy" id="528178"/>
    <lineage>
        <taxon>Bacteria</taxon>
        <taxon>Pseudomonadati</taxon>
        <taxon>Pseudomonadota</taxon>
        <taxon>Alphaproteobacteria</taxon>
        <taxon>Hyphomicrobiales</taxon>
        <taxon>Rhizobiaceae</taxon>
        <taxon>Rhizobium/Agrobacterium group</taxon>
        <taxon>Neorhizobium</taxon>
    </lineage>
</organism>
<name>A0A561R405_9HYPH</name>
<gene>
    <name evidence="1" type="ORF">FHW37_102978</name>
</gene>
<evidence type="ECO:0000313" key="1">
    <source>
        <dbReference type="EMBL" id="TWF57335.1"/>
    </source>
</evidence>
<protein>
    <submittedName>
        <fullName evidence="1">Uncharacterized protein</fullName>
    </submittedName>
</protein>
<dbReference type="AlphaFoldDB" id="A0A561R405"/>
<dbReference type="Proteomes" id="UP000320653">
    <property type="component" value="Unassembled WGS sequence"/>
</dbReference>
<keyword evidence="2" id="KW-1185">Reference proteome</keyword>